<dbReference type="SUPFAM" id="SSF52833">
    <property type="entry name" value="Thioredoxin-like"/>
    <property type="match status" value="1"/>
</dbReference>
<dbReference type="AlphaFoldDB" id="A0A397ES40"/>
<dbReference type="EMBL" id="QUTB01001833">
    <property type="protein sequence ID" value="RHY74801.1"/>
    <property type="molecule type" value="Genomic_DNA"/>
</dbReference>
<dbReference type="PIRSF" id="PIRSF006386">
    <property type="entry name" value="HCCAis_GSTk"/>
    <property type="match status" value="1"/>
</dbReference>
<dbReference type="GO" id="GO:0004364">
    <property type="term" value="F:glutathione transferase activity"/>
    <property type="evidence" value="ECO:0007669"/>
    <property type="project" value="UniProtKB-UniRule"/>
</dbReference>
<dbReference type="Pfam" id="PF01323">
    <property type="entry name" value="DSBA"/>
    <property type="match status" value="1"/>
</dbReference>
<dbReference type="GO" id="GO:0004602">
    <property type="term" value="F:glutathione peroxidase activity"/>
    <property type="evidence" value="ECO:0007669"/>
    <property type="project" value="TreeGrafter"/>
</dbReference>
<dbReference type="Proteomes" id="UP000266196">
    <property type="component" value="Unassembled WGS sequence"/>
</dbReference>
<evidence type="ECO:0000313" key="6">
    <source>
        <dbReference type="EMBL" id="RQM25087.1"/>
    </source>
</evidence>
<dbReference type="PANTHER" id="PTHR42943">
    <property type="entry name" value="GLUTATHIONE S-TRANSFERASE KAPPA"/>
    <property type="match status" value="1"/>
</dbReference>
<organism evidence="5 7">
    <name type="scientific">Aphanomyces astaci</name>
    <name type="common">Crayfish plague agent</name>
    <dbReference type="NCBI Taxonomy" id="112090"/>
    <lineage>
        <taxon>Eukaryota</taxon>
        <taxon>Sar</taxon>
        <taxon>Stramenopiles</taxon>
        <taxon>Oomycota</taxon>
        <taxon>Saprolegniomycetes</taxon>
        <taxon>Saprolegniales</taxon>
        <taxon>Verrucalvaceae</taxon>
        <taxon>Aphanomyces</taxon>
    </lineage>
</organism>
<accession>A0A397ES40</accession>
<gene>
    <name evidence="6" type="ORF">B5M09_000236</name>
    <name evidence="5" type="ORF">DYB31_002062</name>
    <name evidence="4" type="ORF">DYB34_013803</name>
</gene>
<evidence type="ECO:0000259" key="3">
    <source>
        <dbReference type="Pfam" id="PF01323"/>
    </source>
</evidence>
<dbReference type="EC" id="2.5.1.18" evidence="1"/>
<protein>
    <recommendedName>
        <fullName evidence="1">Glutathione S-transferase kappa</fullName>
        <ecNumber evidence="1">2.5.1.18</ecNumber>
    </recommendedName>
</protein>
<reference evidence="6 9" key="1">
    <citation type="submission" date="2018-07" db="EMBL/GenBank/DDBJ databases">
        <title>Annotation of Aphanomyces astaci genome assembly.</title>
        <authorList>
            <person name="Studholme D.J."/>
        </authorList>
    </citation>
    <scope>NUCLEOTIDE SEQUENCE [LARGE SCALE GENOMIC DNA]</scope>
    <source>
        <strain evidence="6">Pc</strain>
    </source>
</reference>
<dbReference type="EMBL" id="QUTE01016510">
    <property type="protein sequence ID" value="RHY96716.1"/>
    <property type="molecule type" value="Genomic_DNA"/>
</dbReference>
<comment type="catalytic activity">
    <reaction evidence="1">
        <text>RX + glutathione = an S-substituted glutathione + a halide anion + H(+)</text>
        <dbReference type="Rhea" id="RHEA:16437"/>
        <dbReference type="ChEBI" id="CHEBI:15378"/>
        <dbReference type="ChEBI" id="CHEBI:16042"/>
        <dbReference type="ChEBI" id="CHEBI:17792"/>
        <dbReference type="ChEBI" id="CHEBI:57925"/>
        <dbReference type="ChEBI" id="CHEBI:90779"/>
        <dbReference type="EC" id="2.5.1.18"/>
    </reaction>
</comment>
<keyword evidence="9" id="KW-1185">Reference proteome</keyword>
<dbReference type="GO" id="GO:0005739">
    <property type="term" value="C:mitochondrion"/>
    <property type="evidence" value="ECO:0007669"/>
    <property type="project" value="TreeGrafter"/>
</dbReference>
<evidence type="ECO:0000256" key="1">
    <source>
        <dbReference type="PIRNR" id="PIRNR006386"/>
    </source>
</evidence>
<evidence type="ECO:0000313" key="9">
    <source>
        <dbReference type="Proteomes" id="UP000284702"/>
    </source>
</evidence>
<feature type="active site" description="Nucleophile" evidence="2">
    <location>
        <position position="21"/>
    </location>
</feature>
<dbReference type="EMBL" id="MZMZ02002604">
    <property type="protein sequence ID" value="RQM25087.1"/>
    <property type="molecule type" value="Genomic_DNA"/>
</dbReference>
<reference evidence="7 8" key="2">
    <citation type="submission" date="2018-08" db="EMBL/GenBank/DDBJ databases">
        <title>Aphanomyces genome sequencing and annotation.</title>
        <authorList>
            <person name="Minardi D."/>
            <person name="Oidtmann B."/>
            <person name="Van Der Giezen M."/>
            <person name="Studholme D.J."/>
        </authorList>
    </citation>
    <scope>NUCLEOTIDE SEQUENCE [LARGE SCALE GENOMIC DNA]</scope>
    <source>
        <strain evidence="5 7">197901</strain>
        <strain evidence="4 8">Si</strain>
    </source>
</reference>
<evidence type="ECO:0000256" key="2">
    <source>
        <dbReference type="PIRSR" id="PIRSR006386-1"/>
    </source>
</evidence>
<dbReference type="InterPro" id="IPR036249">
    <property type="entry name" value="Thioredoxin-like_sf"/>
</dbReference>
<dbReference type="PANTHER" id="PTHR42943:SF2">
    <property type="entry name" value="GLUTATHIONE S-TRANSFERASE KAPPA 1"/>
    <property type="match status" value="1"/>
</dbReference>
<dbReference type="InterPro" id="IPR014440">
    <property type="entry name" value="HCCAis_GSTk"/>
</dbReference>
<dbReference type="Gene3D" id="3.40.30.10">
    <property type="entry name" value="Glutaredoxin"/>
    <property type="match status" value="1"/>
</dbReference>
<dbReference type="VEuPathDB" id="FungiDB:H257_11741"/>
<comment type="caution">
    <text evidence="5">The sequence shown here is derived from an EMBL/GenBank/DDBJ whole genome shotgun (WGS) entry which is preliminary data.</text>
</comment>
<comment type="similarity">
    <text evidence="1">Belongs to the GST superfamily. Kappa family.</text>
</comment>
<proteinExistence type="inferred from homology"/>
<keyword evidence="1" id="KW-0808">Transferase</keyword>
<name>A0A397ES40_APHAT</name>
<evidence type="ECO:0000313" key="4">
    <source>
        <dbReference type="EMBL" id="RHY74801.1"/>
    </source>
</evidence>
<feature type="domain" description="DSBA-like thioredoxin" evidence="3">
    <location>
        <begin position="15"/>
        <end position="192"/>
    </location>
</feature>
<sequence>MSDPNSICMKPVGRFYYDIISPFGYLFLKMRAPLEKKLTLKPVPIFLPGLLRAQSNIGPAEVDVKRAYTYATVVWKAKSLGVPLTFPRRHPFASASAQRLLLSLNADMATVDRAFAFVWADGNDPETQWEDFCAALDLPRTTPKPEDKAIKQALIQNTADAATAGVFGVPTVEVNGHVFWGCDHFDWLVEYLDHPDMFQDSAYSRALATENPLAKAKKL</sequence>
<evidence type="ECO:0000313" key="5">
    <source>
        <dbReference type="EMBL" id="RHY96716.1"/>
    </source>
</evidence>
<dbReference type="Proteomes" id="UP000284702">
    <property type="component" value="Unassembled WGS sequence"/>
</dbReference>
<evidence type="ECO:0000313" key="7">
    <source>
        <dbReference type="Proteomes" id="UP000266196"/>
    </source>
</evidence>
<dbReference type="GO" id="GO:0005777">
    <property type="term" value="C:peroxisome"/>
    <property type="evidence" value="ECO:0007669"/>
    <property type="project" value="TreeGrafter"/>
</dbReference>
<dbReference type="InterPro" id="IPR001853">
    <property type="entry name" value="DSBA-like_thioredoxin_dom"/>
</dbReference>
<dbReference type="InterPro" id="IPR051924">
    <property type="entry name" value="GST_Kappa/NadH"/>
</dbReference>
<dbReference type="Proteomes" id="UP000283543">
    <property type="component" value="Unassembled WGS sequence"/>
</dbReference>
<evidence type="ECO:0000313" key="8">
    <source>
        <dbReference type="Proteomes" id="UP000283543"/>
    </source>
</evidence>
<dbReference type="GO" id="GO:0006749">
    <property type="term" value="P:glutathione metabolic process"/>
    <property type="evidence" value="ECO:0007669"/>
    <property type="project" value="TreeGrafter"/>
</dbReference>